<dbReference type="EMBL" id="JAGSOH010000053">
    <property type="protein sequence ID" value="MBR7828323.1"/>
    <property type="molecule type" value="Genomic_DNA"/>
</dbReference>
<evidence type="ECO:0000313" key="3">
    <source>
        <dbReference type="EMBL" id="MBR7828323.1"/>
    </source>
</evidence>
<feature type="compositionally biased region" description="Basic and acidic residues" evidence="1">
    <location>
        <begin position="64"/>
        <end position="74"/>
    </location>
</feature>
<keyword evidence="4" id="KW-1185">Reference proteome</keyword>
<name>A0A941ECX6_9ACTN</name>
<accession>A0A941ECX6</accession>
<evidence type="ECO:0000313" key="4">
    <source>
        <dbReference type="Proteomes" id="UP000676325"/>
    </source>
</evidence>
<feature type="domain" description="Transposase InsH N-terminal" evidence="2">
    <location>
        <begin position="6"/>
        <end position="55"/>
    </location>
</feature>
<comment type="caution">
    <text evidence="3">The sequence shown here is derived from an EMBL/GenBank/DDBJ whole genome shotgun (WGS) entry which is preliminary data.</text>
</comment>
<organism evidence="3 4">
    <name type="scientific">Actinospica acidithermotolerans</name>
    <dbReference type="NCBI Taxonomy" id="2828514"/>
    <lineage>
        <taxon>Bacteria</taxon>
        <taxon>Bacillati</taxon>
        <taxon>Actinomycetota</taxon>
        <taxon>Actinomycetes</taxon>
        <taxon>Catenulisporales</taxon>
        <taxon>Actinospicaceae</taxon>
        <taxon>Actinospica</taxon>
    </lineage>
</organism>
<reference evidence="3" key="1">
    <citation type="submission" date="2021-04" db="EMBL/GenBank/DDBJ databases">
        <title>Genome based classification of Actinospica acidithermotolerans sp. nov., an actinobacterium isolated from an Indonesian hot spring.</title>
        <authorList>
            <person name="Kusuma A.B."/>
            <person name="Putra K.E."/>
            <person name="Nafisah S."/>
            <person name="Loh J."/>
            <person name="Nouioui I."/>
            <person name="Goodfellow M."/>
        </authorList>
    </citation>
    <scope>NUCLEOTIDE SEQUENCE</scope>
    <source>
        <strain evidence="3">MGRD01-02</strain>
    </source>
</reference>
<feature type="region of interest" description="Disordered" evidence="1">
    <location>
        <begin position="63"/>
        <end position="89"/>
    </location>
</feature>
<gene>
    <name evidence="3" type="ORF">KDK95_18575</name>
</gene>
<protein>
    <submittedName>
        <fullName evidence="3">Transposase</fullName>
    </submittedName>
</protein>
<proteinExistence type="predicted"/>
<evidence type="ECO:0000259" key="2">
    <source>
        <dbReference type="Pfam" id="PF05598"/>
    </source>
</evidence>
<dbReference type="Proteomes" id="UP000676325">
    <property type="component" value="Unassembled WGS sequence"/>
</dbReference>
<dbReference type="InterPro" id="IPR008490">
    <property type="entry name" value="Transposase_InsH_N"/>
</dbReference>
<dbReference type="AlphaFoldDB" id="A0A941ECX6"/>
<evidence type="ECO:0000256" key="1">
    <source>
        <dbReference type="SAM" id="MobiDB-lite"/>
    </source>
</evidence>
<dbReference type="Pfam" id="PF05598">
    <property type="entry name" value="DUF772"/>
    <property type="match status" value="1"/>
</dbReference>
<sequence>MVFDHAAFASQLASRGRPPASPGTLATVSVLQFAEGLTDRQAADAVRLSSAVRLADQLQPLEVPDLRDNGESVRARPPPVTRSAWARTSRTRSKIRASAVLFSARSTPPPCAYLT</sequence>